<comment type="catalytic activity">
    <reaction evidence="18">
        <text>2 L-cysteine = S-sulfanyl-L-cysteine + L-alanine</text>
        <dbReference type="Rhea" id="RHEA:78543"/>
        <dbReference type="ChEBI" id="CHEBI:35235"/>
        <dbReference type="ChEBI" id="CHEBI:57972"/>
        <dbReference type="ChEBI" id="CHEBI:58591"/>
    </reaction>
    <physiologicalReaction direction="left-to-right" evidence="18">
        <dbReference type="Rhea" id="RHEA:78544"/>
    </physiologicalReaction>
</comment>
<comment type="catalytic activity">
    <reaction evidence="17">
        <text>S-disulfanyl-L-cysteine + tRNA(Cys) + ATP = (S)-disulfanyl-L-cysteinyl-tRNA(Cys) + AMP + diphosphate</text>
        <dbReference type="Rhea" id="RHEA:78651"/>
        <dbReference type="Rhea" id="RHEA-COMP:9661"/>
        <dbReference type="Rhea" id="RHEA-COMP:19120"/>
        <dbReference type="ChEBI" id="CHEBI:30616"/>
        <dbReference type="ChEBI" id="CHEBI:33019"/>
        <dbReference type="ChEBI" id="CHEBI:78442"/>
        <dbReference type="ChEBI" id="CHEBI:229465"/>
        <dbReference type="ChEBI" id="CHEBI:229521"/>
        <dbReference type="ChEBI" id="CHEBI:456215"/>
    </reaction>
    <physiologicalReaction direction="left-to-right" evidence="17">
        <dbReference type="Rhea" id="RHEA:78652"/>
    </physiologicalReaction>
</comment>
<dbReference type="InterPro" id="IPR032678">
    <property type="entry name" value="tRNA-synt_1_cat_dom"/>
</dbReference>
<comment type="caution">
    <text evidence="23">The sequence shown here is derived from an EMBL/GenBank/DDBJ whole genome shotgun (WGS) entry which is preliminary data.</text>
</comment>
<dbReference type="HAMAP" id="MF_00041">
    <property type="entry name" value="Cys_tRNA_synth"/>
    <property type="match status" value="1"/>
</dbReference>
<name>A0A484BQB6_DRONA</name>
<proteinExistence type="inferred from homology"/>
<evidence type="ECO:0000256" key="13">
    <source>
        <dbReference type="ARBA" id="ARBA00023146"/>
    </source>
</evidence>
<dbReference type="GO" id="GO:0006423">
    <property type="term" value="P:cysteinyl-tRNA aminoacylation"/>
    <property type="evidence" value="ECO:0007669"/>
    <property type="project" value="InterPro"/>
</dbReference>
<protein>
    <recommendedName>
        <fullName evidence="5">Cysteine--tRNA ligase</fullName>
        <ecNumber evidence="4">6.1.1.16</ecNumber>
    </recommendedName>
    <alternativeName>
        <fullName evidence="14">Cysteinyl-tRNA synthetase</fullName>
    </alternativeName>
</protein>
<keyword evidence="24" id="KW-1185">Reference proteome</keyword>
<dbReference type="Gene3D" id="1.20.120.1910">
    <property type="entry name" value="Cysteine-tRNA ligase, C-terminal anti-codon recognition domain"/>
    <property type="match status" value="1"/>
</dbReference>
<dbReference type="PANTHER" id="PTHR10890">
    <property type="entry name" value="CYSTEINYL-TRNA SYNTHETASE"/>
    <property type="match status" value="1"/>
</dbReference>
<evidence type="ECO:0000256" key="9">
    <source>
        <dbReference type="ARBA" id="ARBA00022741"/>
    </source>
</evidence>
<dbReference type="PRINTS" id="PR00983">
    <property type="entry name" value="TRNASYNTHCYS"/>
</dbReference>
<evidence type="ECO:0000256" key="14">
    <source>
        <dbReference type="ARBA" id="ARBA00031499"/>
    </source>
</evidence>
<dbReference type="GO" id="GO:0005737">
    <property type="term" value="C:cytoplasm"/>
    <property type="evidence" value="ECO:0007669"/>
    <property type="project" value="UniProtKB-SubCell"/>
</dbReference>
<evidence type="ECO:0000256" key="17">
    <source>
        <dbReference type="ARBA" id="ARBA00047499"/>
    </source>
</evidence>
<evidence type="ECO:0000313" key="24">
    <source>
        <dbReference type="Proteomes" id="UP000295192"/>
    </source>
</evidence>
<dbReference type="EMBL" id="LSRL02000012">
    <property type="protein sequence ID" value="TDG50967.1"/>
    <property type="molecule type" value="Genomic_DNA"/>
</dbReference>
<evidence type="ECO:0000256" key="19">
    <source>
        <dbReference type="ARBA" id="ARBA00047731"/>
    </source>
</evidence>
<comment type="cofactor">
    <cofactor evidence="1">
        <name>Zn(2+)</name>
        <dbReference type="ChEBI" id="CHEBI:29105"/>
    </cofactor>
</comment>
<evidence type="ECO:0000259" key="22">
    <source>
        <dbReference type="Pfam" id="PF01406"/>
    </source>
</evidence>
<evidence type="ECO:0000256" key="5">
    <source>
        <dbReference type="ARBA" id="ARBA00014738"/>
    </source>
</evidence>
<comment type="similarity">
    <text evidence="3">Belongs to the class-I aminoacyl-tRNA synthetase family.</text>
</comment>
<dbReference type="KEGG" id="dnv:108654316"/>
<evidence type="ECO:0000256" key="16">
    <source>
        <dbReference type="ARBA" id="ARBA00045476"/>
    </source>
</evidence>
<keyword evidence="10" id="KW-0862">Zinc</keyword>
<keyword evidence="13" id="KW-0030">Aminoacyl-tRNA synthetase</keyword>
<evidence type="ECO:0000256" key="11">
    <source>
        <dbReference type="ARBA" id="ARBA00022840"/>
    </source>
</evidence>
<dbReference type="CDD" id="cd00672">
    <property type="entry name" value="CysRS_core"/>
    <property type="match status" value="1"/>
</dbReference>
<evidence type="ECO:0000313" key="23">
    <source>
        <dbReference type="EMBL" id="TDG50967.1"/>
    </source>
</evidence>
<evidence type="ECO:0000256" key="18">
    <source>
        <dbReference type="ARBA" id="ARBA00047548"/>
    </source>
</evidence>
<dbReference type="AlphaFoldDB" id="A0A484BQB6"/>
<dbReference type="SUPFAM" id="SSF52374">
    <property type="entry name" value="Nucleotidylyl transferase"/>
    <property type="match status" value="1"/>
</dbReference>
<dbReference type="GO" id="GO:0004817">
    <property type="term" value="F:cysteine-tRNA ligase activity"/>
    <property type="evidence" value="ECO:0007669"/>
    <property type="project" value="UniProtKB-EC"/>
</dbReference>
<feature type="domain" description="tRNA synthetases class I catalytic" evidence="22">
    <location>
        <begin position="68"/>
        <end position="364"/>
    </location>
</feature>
<evidence type="ECO:0000256" key="2">
    <source>
        <dbReference type="ARBA" id="ARBA00004496"/>
    </source>
</evidence>
<keyword evidence="9" id="KW-0547">Nucleotide-binding</keyword>
<keyword evidence="8" id="KW-0479">Metal-binding</keyword>
<dbReference type="FunFam" id="3.40.50.620:FF:000068">
    <property type="entry name" value="Cysteine--tRNA ligase"/>
    <property type="match status" value="1"/>
</dbReference>
<gene>
    <name evidence="23" type="ORF">AWZ03_002622</name>
</gene>
<keyword evidence="11" id="KW-0067">ATP-binding</keyword>
<comment type="function">
    <text evidence="16">In addition to its role as an aminoacyl-tRNA synthetase, has also cysteine persulfide synthase activity. Produces reactive persulfide species such as cysteine persulfide (CysSSH) from substrate cysteine and mediate direct incorporation of CysSSH into proteins during translations, resulting in protein persulfides and polysulfides. CysSSHs behave as potent antioxidants and cellular protectants.</text>
</comment>
<comment type="function">
    <text evidence="15">Mitochondrial cysteine-specific aminoacyl-tRNA synthetase that catalyzes the ATP-dependent ligation of cysteine to tRNA(Cys).</text>
</comment>
<evidence type="ECO:0000256" key="6">
    <source>
        <dbReference type="ARBA" id="ARBA00022490"/>
    </source>
</evidence>
<dbReference type="OMA" id="IMRWPSP"/>
<evidence type="ECO:0000256" key="1">
    <source>
        <dbReference type="ARBA" id="ARBA00001947"/>
    </source>
</evidence>
<dbReference type="NCBIfam" id="TIGR00435">
    <property type="entry name" value="cysS"/>
    <property type="match status" value="1"/>
</dbReference>
<dbReference type="Pfam" id="PF01406">
    <property type="entry name" value="tRNA-synt_1e"/>
    <property type="match status" value="1"/>
</dbReference>
<dbReference type="GO" id="GO:0005524">
    <property type="term" value="F:ATP binding"/>
    <property type="evidence" value="ECO:0007669"/>
    <property type="project" value="UniProtKB-KW"/>
</dbReference>
<dbReference type="InterPro" id="IPR014729">
    <property type="entry name" value="Rossmann-like_a/b/a_fold"/>
</dbReference>
<comment type="catalytic activity">
    <reaction evidence="19">
        <text>S-sulfanyl-L-cysteine + L-cysteine = S-disulfanyl-L-cysteine + L-alanine</text>
        <dbReference type="Rhea" id="RHEA:78627"/>
        <dbReference type="ChEBI" id="CHEBI:35235"/>
        <dbReference type="ChEBI" id="CHEBI:57972"/>
        <dbReference type="ChEBI" id="CHEBI:58591"/>
        <dbReference type="ChEBI" id="CHEBI:229465"/>
    </reaction>
    <physiologicalReaction direction="left-to-right" evidence="19">
        <dbReference type="Rhea" id="RHEA:78628"/>
    </physiologicalReaction>
</comment>
<accession>A0A484BQB6</accession>
<sequence>MLKLSYRLEECKRAVNSQQFRRSMNSNSSSKPTQKFANSWQRPCGEYTGINIYNHRVRGKVPLVLRNPHMVTWYTCGPTVYDKTHVGHASTYVKVDIIQRILRDYFKYNLITAMNITDVDDKIITRSKEQGRNWQELARTYDAEFKENMLRLNVRPPNMRAHVSANIPVIQRFIEQLIENQQAYVAEDKSVYFDVSKCQNYGKLQNISKDERALQENEQGKRTAADFALWKAKKTSHEPSWSSKWGGEGRPGWHIECSAIAGMFFGDELDFHAGGLDLRFPHHENEEAQCCAHYKKNQWVNYWLHTGQLHLVGDQQKMSKSLGNTITVDEMLKSYTADEFRMACLLSNYNNAMPYSDQLMLTARQTLKKFRNFHADLNAYMQFQKAPKLLDRGALQSQLDHTILEFDNSLRDDFDTARAISVLMDQMSSISRCINHQSADAQQEPAHCLDLLLAAGNFIGSSMLNLGISSLADSSNILCQQQQANSSAQVDVNLLVADLLAIRSQLREQAAESTNVKKLELLELCDRLRNVLQEHGINVRDHKQGSSWVYREHKTATRRV</sequence>
<evidence type="ECO:0000256" key="4">
    <source>
        <dbReference type="ARBA" id="ARBA00012832"/>
    </source>
</evidence>
<dbReference type="EC" id="6.1.1.16" evidence="4"/>
<evidence type="ECO:0000256" key="12">
    <source>
        <dbReference type="ARBA" id="ARBA00022917"/>
    </source>
</evidence>
<dbReference type="GO" id="GO:0046872">
    <property type="term" value="F:metal ion binding"/>
    <property type="evidence" value="ECO:0007669"/>
    <property type="project" value="UniProtKB-KW"/>
</dbReference>
<evidence type="ECO:0000256" key="15">
    <source>
        <dbReference type="ARBA" id="ARBA00043868"/>
    </source>
</evidence>
<comment type="subcellular location">
    <subcellularLocation>
        <location evidence="2">Cytoplasm</location>
    </subcellularLocation>
</comment>
<comment type="catalytic activity">
    <reaction evidence="20">
        <text>S-sulfanyl-L-cysteine + tRNA(Cys) + ATP = (S)-sulfanyl-L-cysteinyl-tRNA(Cys) + AMP + diphosphate</text>
        <dbReference type="Rhea" id="RHEA:78647"/>
        <dbReference type="Rhea" id="RHEA-COMP:9661"/>
        <dbReference type="Rhea" id="RHEA-COMP:19119"/>
        <dbReference type="ChEBI" id="CHEBI:30616"/>
        <dbReference type="ChEBI" id="CHEBI:33019"/>
        <dbReference type="ChEBI" id="CHEBI:58591"/>
        <dbReference type="ChEBI" id="CHEBI:78442"/>
        <dbReference type="ChEBI" id="CHEBI:229520"/>
        <dbReference type="ChEBI" id="CHEBI:456215"/>
    </reaction>
    <physiologicalReaction direction="left-to-right" evidence="20">
        <dbReference type="Rhea" id="RHEA:78648"/>
    </physiologicalReaction>
</comment>
<evidence type="ECO:0000256" key="21">
    <source>
        <dbReference type="ARBA" id="ARBA00049046"/>
    </source>
</evidence>
<dbReference type="OrthoDB" id="438179at2759"/>
<dbReference type="Gene3D" id="3.40.50.620">
    <property type="entry name" value="HUPs"/>
    <property type="match status" value="1"/>
</dbReference>
<organism evidence="23 24">
    <name type="scientific">Drosophila navojoa</name>
    <name type="common">Fruit fly</name>
    <dbReference type="NCBI Taxonomy" id="7232"/>
    <lineage>
        <taxon>Eukaryota</taxon>
        <taxon>Metazoa</taxon>
        <taxon>Ecdysozoa</taxon>
        <taxon>Arthropoda</taxon>
        <taxon>Hexapoda</taxon>
        <taxon>Insecta</taxon>
        <taxon>Pterygota</taxon>
        <taxon>Neoptera</taxon>
        <taxon>Endopterygota</taxon>
        <taxon>Diptera</taxon>
        <taxon>Brachycera</taxon>
        <taxon>Muscomorpha</taxon>
        <taxon>Ephydroidea</taxon>
        <taxon>Drosophilidae</taxon>
        <taxon>Drosophila</taxon>
    </lineage>
</organism>
<evidence type="ECO:0000256" key="20">
    <source>
        <dbReference type="ARBA" id="ARBA00048609"/>
    </source>
</evidence>
<keyword evidence="6" id="KW-0963">Cytoplasm</keyword>
<dbReference type="InterPro" id="IPR009080">
    <property type="entry name" value="tRNAsynth_Ia_anticodon-bd"/>
</dbReference>
<evidence type="ECO:0000256" key="7">
    <source>
        <dbReference type="ARBA" id="ARBA00022598"/>
    </source>
</evidence>
<dbReference type="SUPFAM" id="SSF47323">
    <property type="entry name" value="Anticodon-binding domain of a subclass of class I aminoacyl-tRNA synthetases"/>
    <property type="match status" value="1"/>
</dbReference>
<keyword evidence="7" id="KW-0436">Ligase</keyword>
<evidence type="ECO:0000256" key="3">
    <source>
        <dbReference type="ARBA" id="ARBA00005594"/>
    </source>
</evidence>
<dbReference type="InterPro" id="IPR015803">
    <property type="entry name" value="Cys-tRNA-ligase"/>
</dbReference>
<evidence type="ECO:0000256" key="10">
    <source>
        <dbReference type="ARBA" id="ARBA00022833"/>
    </source>
</evidence>
<dbReference type="STRING" id="7232.A0A484BQB6"/>
<dbReference type="Proteomes" id="UP000295192">
    <property type="component" value="Unassembled WGS sequence"/>
</dbReference>
<dbReference type="PANTHER" id="PTHR10890:SF27">
    <property type="entry name" value="CYSTEINE--TRNA LIGASE, MITOCHONDRIAL-RELATED"/>
    <property type="match status" value="1"/>
</dbReference>
<keyword evidence="12" id="KW-0648">Protein biosynthesis</keyword>
<evidence type="ECO:0000256" key="8">
    <source>
        <dbReference type="ARBA" id="ARBA00022723"/>
    </source>
</evidence>
<dbReference type="InterPro" id="IPR024909">
    <property type="entry name" value="Cys-tRNA/MSH_ligase"/>
</dbReference>
<comment type="catalytic activity">
    <reaction evidence="21">
        <text>tRNA(Cys) + L-cysteine + ATP = L-cysteinyl-tRNA(Cys) + AMP + diphosphate</text>
        <dbReference type="Rhea" id="RHEA:17773"/>
        <dbReference type="Rhea" id="RHEA-COMP:9661"/>
        <dbReference type="Rhea" id="RHEA-COMP:9679"/>
        <dbReference type="ChEBI" id="CHEBI:30616"/>
        <dbReference type="ChEBI" id="CHEBI:33019"/>
        <dbReference type="ChEBI" id="CHEBI:35235"/>
        <dbReference type="ChEBI" id="CHEBI:78442"/>
        <dbReference type="ChEBI" id="CHEBI:78517"/>
        <dbReference type="ChEBI" id="CHEBI:456215"/>
        <dbReference type="EC" id="6.1.1.16"/>
    </reaction>
    <physiologicalReaction direction="right-to-left" evidence="21">
        <dbReference type="Rhea" id="RHEA:17775"/>
    </physiologicalReaction>
</comment>
<reference evidence="23 24" key="1">
    <citation type="journal article" date="2019" name="J. Hered.">
        <title>An Improved Genome Assembly for Drosophila navojoa, the Basal Species in the mojavensis Cluster.</title>
        <authorList>
            <person name="Vanderlinde T."/>
            <person name="Dupim E.G."/>
            <person name="Nazario-Yepiz N.O."/>
            <person name="Carvalho A.B."/>
        </authorList>
    </citation>
    <scope>NUCLEOTIDE SEQUENCE [LARGE SCALE GENOMIC DNA]</scope>
    <source>
        <strain evidence="23">Navoj_Jal97</strain>
        <tissue evidence="23">Whole organism</tissue>
    </source>
</reference>